<evidence type="ECO:0000313" key="4">
    <source>
        <dbReference type="Proteomes" id="UP000027931"/>
    </source>
</evidence>
<dbReference type="OrthoDB" id="46888at2"/>
<dbReference type="PROSITE" id="PS51186">
    <property type="entry name" value="GNAT"/>
    <property type="match status" value="1"/>
</dbReference>
<dbReference type="eggNOG" id="COG0456">
    <property type="taxonomic scope" value="Bacteria"/>
</dbReference>
<dbReference type="PANTHER" id="PTHR13947:SF37">
    <property type="entry name" value="LD18367P"/>
    <property type="match status" value="1"/>
</dbReference>
<dbReference type="SUPFAM" id="SSF55729">
    <property type="entry name" value="Acyl-CoA N-acyltransferases (Nat)"/>
    <property type="match status" value="1"/>
</dbReference>
<proteinExistence type="predicted"/>
<dbReference type="InterPro" id="IPR000182">
    <property type="entry name" value="GNAT_dom"/>
</dbReference>
<dbReference type="PANTHER" id="PTHR13947">
    <property type="entry name" value="GNAT FAMILY N-ACETYLTRANSFERASE"/>
    <property type="match status" value="1"/>
</dbReference>
<dbReference type="Proteomes" id="UP000027931">
    <property type="component" value="Unassembled WGS sequence"/>
</dbReference>
<dbReference type="RefSeq" id="WP_038093978.1">
    <property type="nucleotide sequence ID" value="NZ_JMIR01000044.1"/>
</dbReference>
<organism evidence="3 4">
    <name type="scientific">Tumebacillus flagellatus</name>
    <dbReference type="NCBI Taxonomy" id="1157490"/>
    <lineage>
        <taxon>Bacteria</taxon>
        <taxon>Bacillati</taxon>
        <taxon>Bacillota</taxon>
        <taxon>Bacilli</taxon>
        <taxon>Bacillales</taxon>
        <taxon>Alicyclobacillaceae</taxon>
        <taxon>Tumebacillus</taxon>
    </lineage>
</organism>
<keyword evidence="4" id="KW-1185">Reference proteome</keyword>
<reference evidence="3 4" key="1">
    <citation type="journal article" date="2013" name="Int. J. Syst. Evol. Microbiol.">
        <title>Tumebacillus flagellatus sp. nov., an alpha-amylase/pullulanase-producing bacterium isolated from cassava wastewater.</title>
        <authorList>
            <person name="Wang Q."/>
            <person name="Xie N."/>
            <person name="Qin Y."/>
            <person name="Shen N."/>
            <person name="Zhu J."/>
            <person name="Mi H."/>
            <person name="Huang R."/>
        </authorList>
    </citation>
    <scope>NUCLEOTIDE SEQUENCE [LARGE SCALE GENOMIC DNA]</scope>
    <source>
        <strain evidence="3 4">GST4</strain>
    </source>
</reference>
<dbReference type="Gene3D" id="3.40.630.30">
    <property type="match status" value="1"/>
</dbReference>
<dbReference type="Pfam" id="PF13508">
    <property type="entry name" value="Acetyltransf_7"/>
    <property type="match status" value="1"/>
</dbReference>
<dbReference type="CDD" id="cd04301">
    <property type="entry name" value="NAT_SF"/>
    <property type="match status" value="1"/>
</dbReference>
<gene>
    <name evidence="3" type="ORF">EL26_22290</name>
</gene>
<feature type="domain" description="N-acetyltransferase" evidence="2">
    <location>
        <begin position="2"/>
        <end position="166"/>
    </location>
</feature>
<keyword evidence="1" id="KW-0808">Transferase</keyword>
<dbReference type="EMBL" id="JMIR01000044">
    <property type="protein sequence ID" value="KEO81188.1"/>
    <property type="molecule type" value="Genomic_DNA"/>
</dbReference>
<evidence type="ECO:0000259" key="2">
    <source>
        <dbReference type="PROSITE" id="PS51186"/>
    </source>
</evidence>
<protein>
    <recommendedName>
        <fullName evidence="2">N-acetyltransferase domain-containing protein</fullName>
    </recommendedName>
</protein>
<accession>A0A074LMX8</accession>
<dbReference type="InterPro" id="IPR050769">
    <property type="entry name" value="NAT_camello-type"/>
</dbReference>
<evidence type="ECO:0000313" key="3">
    <source>
        <dbReference type="EMBL" id="KEO81188.1"/>
    </source>
</evidence>
<dbReference type="STRING" id="1157490.EL26_22290"/>
<evidence type="ECO:0000256" key="1">
    <source>
        <dbReference type="ARBA" id="ARBA00022679"/>
    </source>
</evidence>
<name>A0A074LMX8_9BACL</name>
<comment type="caution">
    <text evidence="3">The sequence shown here is derived from an EMBL/GenBank/DDBJ whole genome shotgun (WGS) entry which is preliminary data.</text>
</comment>
<dbReference type="InterPro" id="IPR016181">
    <property type="entry name" value="Acyl_CoA_acyltransferase"/>
</dbReference>
<sequence>MITYIEIQDRENAEKMLGLQIPSYKVEAKLIGFDGIPPLHETVEELQGCGERFWVYEIDGRWAGAIAYEVEKSAGEREASGVGGPGGDGGSAVVISRMMVHPDYFRRGIARALLRHVLQVAEPSAQLYRVSTGSLNEPALQLYRSEGFHETRRLEVAPGVEITFLEKGSCT</sequence>
<dbReference type="GO" id="GO:0008080">
    <property type="term" value="F:N-acetyltransferase activity"/>
    <property type="evidence" value="ECO:0007669"/>
    <property type="project" value="InterPro"/>
</dbReference>
<dbReference type="AlphaFoldDB" id="A0A074LMX8"/>